<dbReference type="VEuPathDB" id="VectorBase:RPRC002980"/>
<dbReference type="GO" id="GO:0005886">
    <property type="term" value="C:plasma membrane"/>
    <property type="evidence" value="ECO:0007669"/>
    <property type="project" value="TreeGrafter"/>
</dbReference>
<evidence type="ECO:0000256" key="5">
    <source>
        <dbReference type="ARBA" id="ARBA00023136"/>
    </source>
</evidence>
<keyword evidence="4" id="KW-1133">Transmembrane helix</keyword>
<keyword evidence="5" id="KW-0472">Membrane</keyword>
<comment type="subcellular location">
    <subcellularLocation>
        <location evidence="1">Membrane</location>
    </subcellularLocation>
</comment>
<evidence type="ECO:0000313" key="7">
    <source>
        <dbReference type="EnsemblMetazoa" id="RPRC002980-PA"/>
    </source>
</evidence>
<evidence type="ECO:0000259" key="6">
    <source>
        <dbReference type="Pfam" id="PF02010"/>
    </source>
</evidence>
<keyword evidence="3" id="KW-0677">Repeat</keyword>
<dbReference type="EMBL" id="ACPB03006517">
    <property type="status" value="NOT_ANNOTATED_CDS"/>
    <property type="molecule type" value="Genomic_DNA"/>
</dbReference>
<dbReference type="GO" id="GO:0005261">
    <property type="term" value="F:monoatomic cation channel activity"/>
    <property type="evidence" value="ECO:0007669"/>
    <property type="project" value="TreeGrafter"/>
</dbReference>
<evidence type="ECO:0000313" key="8">
    <source>
        <dbReference type="Proteomes" id="UP000015103"/>
    </source>
</evidence>
<dbReference type="PANTHER" id="PTHR46730">
    <property type="entry name" value="POLYCYSTIN-1"/>
    <property type="match status" value="1"/>
</dbReference>
<dbReference type="InterPro" id="IPR002859">
    <property type="entry name" value="PKD/REJ-like"/>
</dbReference>
<keyword evidence="2" id="KW-0812">Transmembrane</keyword>
<name>T1HG08_RHOPR</name>
<protein>
    <submittedName>
        <fullName evidence="7">REJ domain-containing protein</fullName>
    </submittedName>
</protein>
<keyword evidence="8" id="KW-1185">Reference proteome</keyword>
<proteinExistence type="predicted"/>
<evidence type="ECO:0000256" key="4">
    <source>
        <dbReference type="ARBA" id="ARBA00022989"/>
    </source>
</evidence>
<sequence>PYYTLKGLQCNTNYTFTLKLVSLGTDSDAAVKNVTIVVTPKNVLRIQCQKNCYPKSNPGLQIHLEVKERVKEEGPPYEWNCKKVDGTVIPIETLSEKIDEDGLIIKPHSLKENSKYIITVKKGEMVANYTITTLEPPKKGDCKTHPLPTEIGEKINITCNGISSQRRSPKLKYDIYEKGKDRSRKHNKNNYLNF</sequence>
<organism evidence="7 8">
    <name type="scientific">Rhodnius prolixus</name>
    <name type="common">Triatomid bug</name>
    <dbReference type="NCBI Taxonomy" id="13249"/>
    <lineage>
        <taxon>Eukaryota</taxon>
        <taxon>Metazoa</taxon>
        <taxon>Ecdysozoa</taxon>
        <taxon>Arthropoda</taxon>
        <taxon>Hexapoda</taxon>
        <taxon>Insecta</taxon>
        <taxon>Pterygota</taxon>
        <taxon>Neoptera</taxon>
        <taxon>Paraneoptera</taxon>
        <taxon>Hemiptera</taxon>
        <taxon>Heteroptera</taxon>
        <taxon>Panheteroptera</taxon>
        <taxon>Cimicomorpha</taxon>
        <taxon>Reduviidae</taxon>
        <taxon>Triatominae</taxon>
        <taxon>Rhodnius</taxon>
    </lineage>
</organism>
<dbReference type="InParanoid" id="T1HG08"/>
<dbReference type="AlphaFoldDB" id="T1HG08"/>
<evidence type="ECO:0000256" key="2">
    <source>
        <dbReference type="ARBA" id="ARBA00022692"/>
    </source>
</evidence>
<evidence type="ECO:0000256" key="1">
    <source>
        <dbReference type="ARBA" id="ARBA00004370"/>
    </source>
</evidence>
<dbReference type="EnsemblMetazoa" id="RPRC002980-RA">
    <property type="protein sequence ID" value="RPRC002980-PA"/>
    <property type="gene ID" value="RPRC002980"/>
</dbReference>
<dbReference type="HOGENOM" id="CLU_1405762_0_0_1"/>
<feature type="domain" description="PKD/REJ-like" evidence="6">
    <location>
        <begin position="8"/>
        <end position="187"/>
    </location>
</feature>
<dbReference type="Pfam" id="PF02010">
    <property type="entry name" value="REJ"/>
    <property type="match status" value="1"/>
</dbReference>
<dbReference type="Proteomes" id="UP000015103">
    <property type="component" value="Unassembled WGS sequence"/>
</dbReference>
<reference evidence="7" key="1">
    <citation type="submission" date="2015-05" db="UniProtKB">
        <authorList>
            <consortium name="EnsemblMetazoa"/>
        </authorList>
    </citation>
    <scope>IDENTIFICATION</scope>
</reference>
<dbReference type="GO" id="GO:0006816">
    <property type="term" value="P:calcium ion transport"/>
    <property type="evidence" value="ECO:0007669"/>
    <property type="project" value="TreeGrafter"/>
</dbReference>
<evidence type="ECO:0000256" key="3">
    <source>
        <dbReference type="ARBA" id="ARBA00022737"/>
    </source>
</evidence>
<dbReference type="PANTHER" id="PTHR46730:SF1">
    <property type="entry name" value="PLAT DOMAIN-CONTAINING PROTEIN"/>
    <property type="match status" value="1"/>
</dbReference>
<accession>T1HG08</accession>